<evidence type="ECO:0000256" key="7">
    <source>
        <dbReference type="SAM" id="Phobius"/>
    </source>
</evidence>
<sequence length="441" mass="51833">MYKFIRTKIPVYFLLLIVCDFLLIFGCFLLAGFIRNVFATFDYYNYIPQQIFCTFVICIFLFYADWYVNKFSSSISKVLIFFNVLRPVFGAYVFLVITFYIFPSLFIGRGVLGICCVLLSFTLYIWRVLFYSKIIRDKIAKTCIIVGSNALAEKIRSELQQLKNDYSHTVIFQNLDEALSYLEQKKSKEIIVTLPRNEIDMLQLRKCHATRCRMIDGISFYEWLTGKICDETFHEQIAFYGYQSIHFSLTMLCKRIGDLVLSSILFVLTLPIQVITIILIKILSPGPAIYTQKRVGMNEKEFVMYKFRTMHINAEVQGVQLTQDNDPRIIRGGKWLRRMRIDELPQLFNVIRGDMSLIGPRPERAHFTKQFEEQMPWYFFRHSVRPGITGWAQVQYHYASCFEEHYEKLRYDLYYVKNLSLVLDFVIVLKTVKIILTGGGK</sequence>
<keyword evidence="5 7" id="KW-1133">Transmembrane helix</keyword>
<dbReference type="PANTHER" id="PTHR30576">
    <property type="entry name" value="COLANIC BIOSYNTHESIS UDP-GLUCOSE LIPID CARRIER TRANSFERASE"/>
    <property type="match status" value="1"/>
</dbReference>
<feature type="domain" description="Bacterial sugar transferase" evidence="8">
    <location>
        <begin position="254"/>
        <end position="436"/>
    </location>
</feature>
<comment type="similarity">
    <text evidence="2">Belongs to the bacterial sugar transferase family.</text>
</comment>
<dbReference type="OrthoDB" id="9766874at2"/>
<keyword evidence="3 9" id="KW-0808">Transferase</keyword>
<evidence type="ECO:0000256" key="5">
    <source>
        <dbReference type="ARBA" id="ARBA00022989"/>
    </source>
</evidence>
<dbReference type="RefSeq" id="WP_151968949.1">
    <property type="nucleotide sequence ID" value="NZ_AP019860.1"/>
</dbReference>
<evidence type="ECO:0000259" key="8">
    <source>
        <dbReference type="Pfam" id="PF02397"/>
    </source>
</evidence>
<dbReference type="EMBL" id="AP019860">
    <property type="protein sequence ID" value="BBM84818.1"/>
    <property type="molecule type" value="Genomic_DNA"/>
</dbReference>
<evidence type="ECO:0000256" key="6">
    <source>
        <dbReference type="ARBA" id="ARBA00023136"/>
    </source>
</evidence>
<evidence type="ECO:0000313" key="9">
    <source>
        <dbReference type="EMBL" id="BBM84818.1"/>
    </source>
</evidence>
<evidence type="ECO:0000256" key="2">
    <source>
        <dbReference type="ARBA" id="ARBA00006464"/>
    </source>
</evidence>
<dbReference type="GO" id="GO:0016020">
    <property type="term" value="C:membrane"/>
    <property type="evidence" value="ECO:0007669"/>
    <property type="project" value="UniProtKB-SubCell"/>
</dbReference>
<feature type="transmembrane region" description="Helical" evidence="7">
    <location>
        <begin position="107"/>
        <end position="126"/>
    </location>
</feature>
<organism evidence="9 10">
    <name type="scientific">Uabimicrobium amorphum</name>
    <dbReference type="NCBI Taxonomy" id="2596890"/>
    <lineage>
        <taxon>Bacteria</taxon>
        <taxon>Pseudomonadati</taxon>
        <taxon>Planctomycetota</taxon>
        <taxon>Candidatus Uabimicrobiia</taxon>
        <taxon>Candidatus Uabimicrobiales</taxon>
        <taxon>Candidatus Uabimicrobiaceae</taxon>
        <taxon>Candidatus Uabimicrobium</taxon>
    </lineage>
</organism>
<dbReference type="PANTHER" id="PTHR30576:SF0">
    <property type="entry name" value="UNDECAPRENYL-PHOSPHATE N-ACETYLGALACTOSAMINYL 1-PHOSPHATE TRANSFERASE-RELATED"/>
    <property type="match status" value="1"/>
</dbReference>
<dbReference type="Pfam" id="PF02397">
    <property type="entry name" value="Bac_transf"/>
    <property type="match status" value="1"/>
</dbReference>
<proteinExistence type="inferred from homology"/>
<dbReference type="KEGG" id="uam:UABAM_03179"/>
<comment type="subcellular location">
    <subcellularLocation>
        <location evidence="1">Membrane</location>
        <topology evidence="1">Multi-pass membrane protein</topology>
    </subcellularLocation>
</comment>
<evidence type="ECO:0000256" key="3">
    <source>
        <dbReference type="ARBA" id="ARBA00022679"/>
    </source>
</evidence>
<feature type="transmembrane region" description="Helical" evidence="7">
    <location>
        <begin position="78"/>
        <end position="101"/>
    </location>
</feature>
<dbReference type="InterPro" id="IPR017475">
    <property type="entry name" value="EPS_sugar_tfrase"/>
</dbReference>
<dbReference type="AlphaFoldDB" id="A0A5S9F3S6"/>
<name>A0A5S9F3S6_UABAM</name>
<feature type="transmembrane region" description="Helical" evidence="7">
    <location>
        <begin position="12"/>
        <end position="34"/>
    </location>
</feature>
<evidence type="ECO:0000313" key="10">
    <source>
        <dbReference type="Proteomes" id="UP000326354"/>
    </source>
</evidence>
<keyword evidence="4 7" id="KW-0812">Transmembrane</keyword>
<evidence type="ECO:0000256" key="1">
    <source>
        <dbReference type="ARBA" id="ARBA00004141"/>
    </source>
</evidence>
<feature type="transmembrane region" description="Helical" evidence="7">
    <location>
        <begin position="259"/>
        <end position="283"/>
    </location>
</feature>
<accession>A0A5S9F3S6</accession>
<dbReference type="NCBIfam" id="TIGR03025">
    <property type="entry name" value="EPS_sugtrans"/>
    <property type="match status" value="1"/>
</dbReference>
<evidence type="ECO:0000256" key="4">
    <source>
        <dbReference type="ARBA" id="ARBA00022692"/>
    </source>
</evidence>
<dbReference type="GO" id="GO:0016780">
    <property type="term" value="F:phosphotransferase activity, for other substituted phosphate groups"/>
    <property type="evidence" value="ECO:0007669"/>
    <property type="project" value="TreeGrafter"/>
</dbReference>
<dbReference type="InterPro" id="IPR003362">
    <property type="entry name" value="Bact_transf"/>
</dbReference>
<keyword evidence="6 7" id="KW-0472">Membrane</keyword>
<protein>
    <submittedName>
        <fullName evidence="9">Glycosyl transferase</fullName>
    </submittedName>
</protein>
<feature type="transmembrane region" description="Helical" evidence="7">
    <location>
        <begin position="46"/>
        <end position="66"/>
    </location>
</feature>
<reference evidence="9 10" key="1">
    <citation type="submission" date="2019-08" db="EMBL/GenBank/DDBJ databases">
        <title>Complete genome sequence of Candidatus Uab amorphum.</title>
        <authorList>
            <person name="Shiratori T."/>
            <person name="Suzuki S."/>
            <person name="Kakizawa Y."/>
            <person name="Ishida K."/>
        </authorList>
    </citation>
    <scope>NUCLEOTIDE SEQUENCE [LARGE SCALE GENOMIC DNA]</scope>
    <source>
        <strain evidence="9 10">SRT547</strain>
    </source>
</reference>
<dbReference type="Proteomes" id="UP000326354">
    <property type="component" value="Chromosome"/>
</dbReference>
<gene>
    <name evidence="9" type="ORF">UABAM_03179</name>
</gene>
<keyword evidence="10" id="KW-1185">Reference proteome</keyword>